<evidence type="ECO:0000256" key="1">
    <source>
        <dbReference type="PROSITE-ProRule" id="PRU00176"/>
    </source>
</evidence>
<dbReference type="GO" id="GO:0003723">
    <property type="term" value="F:RNA binding"/>
    <property type="evidence" value="ECO:0007669"/>
    <property type="project" value="UniProtKB-UniRule"/>
</dbReference>
<comment type="caution">
    <text evidence="4">The sequence shown here is derived from an EMBL/GenBank/DDBJ whole genome shotgun (WGS) entry which is preliminary data.</text>
</comment>
<evidence type="ECO:0000259" key="3">
    <source>
        <dbReference type="PROSITE" id="PS50102"/>
    </source>
</evidence>
<evidence type="ECO:0000313" key="5">
    <source>
        <dbReference type="Proteomes" id="UP001408789"/>
    </source>
</evidence>
<feature type="compositionally biased region" description="Basic and acidic residues" evidence="2">
    <location>
        <begin position="1"/>
        <end position="11"/>
    </location>
</feature>
<feature type="region of interest" description="Disordered" evidence="2">
    <location>
        <begin position="146"/>
        <end position="182"/>
    </location>
</feature>
<dbReference type="SUPFAM" id="SSF54928">
    <property type="entry name" value="RNA-binding domain, RBD"/>
    <property type="match status" value="1"/>
</dbReference>
<proteinExistence type="predicted"/>
<dbReference type="Proteomes" id="UP001408789">
    <property type="component" value="Unassembled WGS sequence"/>
</dbReference>
<keyword evidence="1" id="KW-0694">RNA-binding</keyword>
<protein>
    <recommendedName>
        <fullName evidence="3">RRM domain-containing protein</fullName>
    </recommendedName>
</protein>
<dbReference type="Gene3D" id="3.30.70.330">
    <property type="match status" value="1"/>
</dbReference>
<gene>
    <name evidence="4" type="ORF">SSX86_006286</name>
</gene>
<dbReference type="InterPro" id="IPR035979">
    <property type="entry name" value="RBD_domain_sf"/>
</dbReference>
<dbReference type="CDD" id="cd00590">
    <property type="entry name" value="RRM_SF"/>
    <property type="match status" value="1"/>
</dbReference>
<feature type="compositionally biased region" description="Basic and acidic residues" evidence="2">
    <location>
        <begin position="515"/>
        <end position="530"/>
    </location>
</feature>
<sequence length="698" mass="78298">MERRGYQRVGERATYGGHRRTEEHGQEWKTVAYRRKTKEVEQVTTSFFVADLPNGCTGEYLWKSFRHLGKISDAFVPRRKDWRGRAFGFIRFRDVGNIQTMLDALRQVRVDGARTRVYVSRFGKTRQPGGVMMHRHEAVGGNIDRDKRVENRGSGVGVNGRPAGNAWGHANRANETGETTEGGRRVIKIPNKPAFIPSNCKGRTLVGEIHFLERMEDMKNELGSDGELTISYIGGIKFLLTFKDGSCANNFLSSQVEQWSRIFSSLKWWDGREQETERLVKLKIMGVPIMARDGDTFNMIAEMFGKRVSSSEFSWANDNISAGGCFILTEKLGWIDEVVDVEWCNLRYAVWITEEGSPLSLPSLCSKSGTATLPEFRRSNGDYERAGGVWGRANVEGCLNSPMGSSNELPTNEQDETGLAANARKSKGCGGRCATVGESNDDLSRVPNSVDPKVVQENHQHVRCGDRVDQTRKESIGVGLRNDCGPSGVLAQNINNGPEFLHDGPQPGPCGGIPDPHEKGIPSPRLEKNKGSGIGKKPTDQDNRTYSPCGVNDDRHADGIDRNCDQMEDEFRRNTHDGLLRHDIQNSSGDEDENTWDDGDICSYPAFRRAKKGIKWARAENIRLQSRMMRGGGASRQFGVSYQEHIRHHRLGLNQWKLGHPSVPERMVDGWAKKRGKQWRRGLLLELGWRALRRKLGS</sequence>
<name>A0AAP0H6N1_9ASTR</name>
<dbReference type="PROSITE" id="PS50102">
    <property type="entry name" value="RRM"/>
    <property type="match status" value="1"/>
</dbReference>
<accession>A0AAP0H6N1</accession>
<dbReference type="AlphaFoldDB" id="A0AAP0H6N1"/>
<evidence type="ECO:0000313" key="4">
    <source>
        <dbReference type="EMBL" id="KAK9073692.1"/>
    </source>
</evidence>
<reference evidence="4 5" key="1">
    <citation type="submission" date="2024-04" db="EMBL/GenBank/DDBJ databases">
        <title>The reference genome of an endangered Asteraceae, Deinandra increscens subsp. villosa, native to the Central Coast of California.</title>
        <authorList>
            <person name="Guilliams M."/>
            <person name="Hasenstab-Lehman K."/>
            <person name="Meyer R."/>
            <person name="Mcevoy S."/>
        </authorList>
    </citation>
    <scope>NUCLEOTIDE SEQUENCE [LARGE SCALE GENOMIC DNA]</scope>
    <source>
        <tissue evidence="4">Leaf</tissue>
    </source>
</reference>
<evidence type="ECO:0000256" key="2">
    <source>
        <dbReference type="SAM" id="MobiDB-lite"/>
    </source>
</evidence>
<dbReference type="InterPro" id="IPR000504">
    <property type="entry name" value="RRM_dom"/>
</dbReference>
<dbReference type="EMBL" id="JBCNJP010000008">
    <property type="protein sequence ID" value="KAK9073692.1"/>
    <property type="molecule type" value="Genomic_DNA"/>
</dbReference>
<dbReference type="SMART" id="SM00360">
    <property type="entry name" value="RRM"/>
    <property type="match status" value="1"/>
</dbReference>
<feature type="region of interest" description="Disordered" evidence="2">
    <location>
        <begin position="1"/>
        <end position="22"/>
    </location>
</feature>
<organism evidence="4 5">
    <name type="scientific">Deinandra increscens subsp. villosa</name>
    <dbReference type="NCBI Taxonomy" id="3103831"/>
    <lineage>
        <taxon>Eukaryota</taxon>
        <taxon>Viridiplantae</taxon>
        <taxon>Streptophyta</taxon>
        <taxon>Embryophyta</taxon>
        <taxon>Tracheophyta</taxon>
        <taxon>Spermatophyta</taxon>
        <taxon>Magnoliopsida</taxon>
        <taxon>eudicotyledons</taxon>
        <taxon>Gunneridae</taxon>
        <taxon>Pentapetalae</taxon>
        <taxon>asterids</taxon>
        <taxon>campanulids</taxon>
        <taxon>Asterales</taxon>
        <taxon>Asteraceae</taxon>
        <taxon>Asteroideae</taxon>
        <taxon>Heliantheae alliance</taxon>
        <taxon>Madieae</taxon>
        <taxon>Madiinae</taxon>
        <taxon>Deinandra</taxon>
    </lineage>
</organism>
<dbReference type="InterPro" id="IPR012677">
    <property type="entry name" value="Nucleotide-bd_a/b_plait_sf"/>
</dbReference>
<feature type="domain" description="RRM" evidence="3">
    <location>
        <begin position="45"/>
        <end position="122"/>
    </location>
</feature>
<feature type="region of interest" description="Disordered" evidence="2">
    <location>
        <begin position="505"/>
        <end position="554"/>
    </location>
</feature>
<keyword evidence="5" id="KW-1185">Reference proteome</keyword>
<dbReference type="Pfam" id="PF00076">
    <property type="entry name" value="RRM_1"/>
    <property type="match status" value="1"/>
</dbReference>